<keyword evidence="3" id="KW-1185">Reference proteome</keyword>
<dbReference type="InterPro" id="IPR045341">
    <property type="entry name" value="DUF6532"/>
</dbReference>
<organism evidence="2 3">
    <name type="scientific">Mycena alexandri</name>
    <dbReference type="NCBI Taxonomy" id="1745969"/>
    <lineage>
        <taxon>Eukaryota</taxon>
        <taxon>Fungi</taxon>
        <taxon>Dikarya</taxon>
        <taxon>Basidiomycota</taxon>
        <taxon>Agaricomycotina</taxon>
        <taxon>Agaricomycetes</taxon>
        <taxon>Agaricomycetidae</taxon>
        <taxon>Agaricales</taxon>
        <taxon>Marasmiineae</taxon>
        <taxon>Mycenaceae</taxon>
        <taxon>Mycena</taxon>
    </lineage>
</organism>
<dbReference type="AlphaFoldDB" id="A0AAD6XCN3"/>
<dbReference type="EMBL" id="JARJCM010000009">
    <property type="protein sequence ID" value="KAJ7043490.1"/>
    <property type="molecule type" value="Genomic_DNA"/>
</dbReference>
<comment type="caution">
    <text evidence="2">The sequence shown here is derived from an EMBL/GenBank/DDBJ whole genome shotgun (WGS) entry which is preliminary data.</text>
</comment>
<reference evidence="2" key="1">
    <citation type="submission" date="2023-03" db="EMBL/GenBank/DDBJ databases">
        <title>Massive genome expansion in bonnet fungi (Mycena s.s.) driven by repeated elements and novel gene families across ecological guilds.</title>
        <authorList>
            <consortium name="Lawrence Berkeley National Laboratory"/>
            <person name="Harder C.B."/>
            <person name="Miyauchi S."/>
            <person name="Viragh M."/>
            <person name="Kuo A."/>
            <person name="Thoen E."/>
            <person name="Andreopoulos B."/>
            <person name="Lu D."/>
            <person name="Skrede I."/>
            <person name="Drula E."/>
            <person name="Henrissat B."/>
            <person name="Morin E."/>
            <person name="Kohler A."/>
            <person name="Barry K."/>
            <person name="LaButti K."/>
            <person name="Morin E."/>
            <person name="Salamov A."/>
            <person name="Lipzen A."/>
            <person name="Mereny Z."/>
            <person name="Hegedus B."/>
            <person name="Baldrian P."/>
            <person name="Stursova M."/>
            <person name="Weitz H."/>
            <person name="Taylor A."/>
            <person name="Grigoriev I.V."/>
            <person name="Nagy L.G."/>
            <person name="Martin F."/>
            <person name="Kauserud H."/>
        </authorList>
    </citation>
    <scope>NUCLEOTIDE SEQUENCE</scope>
    <source>
        <strain evidence="2">CBHHK200</strain>
    </source>
</reference>
<sequence>MYRHFILQAVFNLVCFGKNVNRRAHYFTGMDGIPVETLALSVAAVKCAIDAWKTGRHVDAAFETDPYAAYYGAVLAHLRGWVQYAGQNSGMIDVAGPLMKKMLSAAR</sequence>
<protein>
    <recommendedName>
        <fullName evidence="1">DUF6532 domain-containing protein</fullName>
    </recommendedName>
</protein>
<gene>
    <name evidence="2" type="ORF">C8F04DRAFT_720356</name>
</gene>
<name>A0AAD6XCN3_9AGAR</name>
<evidence type="ECO:0000313" key="3">
    <source>
        <dbReference type="Proteomes" id="UP001218188"/>
    </source>
</evidence>
<evidence type="ECO:0000259" key="1">
    <source>
        <dbReference type="Pfam" id="PF20149"/>
    </source>
</evidence>
<proteinExistence type="predicted"/>
<feature type="domain" description="DUF6532" evidence="1">
    <location>
        <begin position="1"/>
        <end position="81"/>
    </location>
</feature>
<dbReference type="Proteomes" id="UP001218188">
    <property type="component" value="Unassembled WGS sequence"/>
</dbReference>
<evidence type="ECO:0000313" key="2">
    <source>
        <dbReference type="EMBL" id="KAJ7043490.1"/>
    </source>
</evidence>
<dbReference type="Pfam" id="PF20149">
    <property type="entry name" value="DUF6532"/>
    <property type="match status" value="1"/>
</dbReference>
<accession>A0AAD6XCN3</accession>